<dbReference type="Gene3D" id="1.20.1270.180">
    <property type="match status" value="1"/>
</dbReference>
<keyword evidence="4" id="KW-1185">Reference proteome</keyword>
<evidence type="ECO:0000313" key="3">
    <source>
        <dbReference type="EMBL" id="RXZ66340.1"/>
    </source>
</evidence>
<organism evidence="3 4">
    <name type="scientific">Pelagerythrobacter rhizovicinus</name>
    <dbReference type="NCBI Taxonomy" id="2268576"/>
    <lineage>
        <taxon>Bacteria</taxon>
        <taxon>Pseudomonadati</taxon>
        <taxon>Pseudomonadota</taxon>
        <taxon>Alphaproteobacteria</taxon>
        <taxon>Sphingomonadales</taxon>
        <taxon>Erythrobacteraceae</taxon>
        <taxon>Pelagerythrobacter</taxon>
    </lineage>
</organism>
<dbReference type="Proteomes" id="UP000293623">
    <property type="component" value="Unassembled WGS sequence"/>
</dbReference>
<sequence length="152" mass="17284">MRERYMNWHPWTVAGAAMLLTAQMPALPADQSVQSIDQTIEECRENPRFRVGGAMIGDCLTEHSRAVDREIDVAIADGERRYCAAKDREDYRQSHSDWLAYRKRMCDLVERSPGNTPSWVNSAACRLELGRQRLVSLKYTGEYGTPRCSAEG</sequence>
<dbReference type="InterPro" id="IPR009739">
    <property type="entry name" value="LprI-like_N"/>
</dbReference>
<dbReference type="Pfam" id="PF07007">
    <property type="entry name" value="LprI"/>
    <property type="match status" value="1"/>
</dbReference>
<name>A0A4Q2KPM6_9SPHN</name>
<gene>
    <name evidence="3" type="ORF">ETX26_06500</name>
</gene>
<evidence type="ECO:0000256" key="1">
    <source>
        <dbReference type="SAM" id="SignalP"/>
    </source>
</evidence>
<dbReference type="EMBL" id="SDPV01000001">
    <property type="protein sequence ID" value="RXZ66340.1"/>
    <property type="molecule type" value="Genomic_DNA"/>
</dbReference>
<protein>
    <submittedName>
        <fullName evidence="3">DUF1311 domain-containing protein</fullName>
    </submittedName>
</protein>
<evidence type="ECO:0000259" key="2">
    <source>
        <dbReference type="Pfam" id="PF07007"/>
    </source>
</evidence>
<dbReference type="OrthoDB" id="8479633at2"/>
<accession>A0A4Q2KPM6</accession>
<proteinExistence type="predicted"/>
<evidence type="ECO:0000313" key="4">
    <source>
        <dbReference type="Proteomes" id="UP000293623"/>
    </source>
</evidence>
<reference evidence="3 4" key="1">
    <citation type="submission" date="2019-01" db="EMBL/GenBank/DDBJ databases">
        <title>Altererythrobacter rhizovicinus sp. nov., isolated from the rhizosphere soil of Haloxylon ammodendron.</title>
        <authorList>
            <person name="Li H.-P."/>
            <person name="Gou J.-Y."/>
            <person name="Yao D."/>
            <person name="Han Q.-Q."/>
            <person name="Shao K.-Z."/>
            <person name="Zhao Q."/>
            <person name="Zhang J.-L."/>
        </authorList>
    </citation>
    <scope>NUCLEOTIDE SEQUENCE [LARGE SCALE GENOMIC DNA]</scope>
    <source>
        <strain evidence="3 4">AY-3R</strain>
    </source>
</reference>
<feature type="domain" description="Lysozyme inhibitor LprI-like N-terminal" evidence="2">
    <location>
        <begin position="57"/>
        <end position="135"/>
    </location>
</feature>
<feature type="signal peptide" evidence="1">
    <location>
        <begin position="1"/>
        <end position="28"/>
    </location>
</feature>
<comment type="caution">
    <text evidence="3">The sequence shown here is derived from an EMBL/GenBank/DDBJ whole genome shotgun (WGS) entry which is preliminary data.</text>
</comment>
<feature type="chain" id="PRO_5021011494" evidence="1">
    <location>
        <begin position="29"/>
        <end position="152"/>
    </location>
</feature>
<dbReference type="AlphaFoldDB" id="A0A4Q2KPM6"/>
<keyword evidence="1" id="KW-0732">Signal</keyword>